<proteinExistence type="predicted"/>
<organism evidence="3">
    <name type="scientific">Mycobacterium xenopi 4042</name>
    <dbReference type="NCBI Taxonomy" id="1299334"/>
    <lineage>
        <taxon>Bacteria</taxon>
        <taxon>Bacillati</taxon>
        <taxon>Actinomycetota</taxon>
        <taxon>Actinomycetes</taxon>
        <taxon>Mycobacteriales</taxon>
        <taxon>Mycobacteriaceae</taxon>
        <taxon>Mycobacterium</taxon>
    </lineage>
</organism>
<dbReference type="PATRIC" id="fig|1299334.3.peg.9234"/>
<evidence type="ECO:0000256" key="1">
    <source>
        <dbReference type="SAM" id="MobiDB-lite"/>
    </source>
</evidence>
<gene>
    <name evidence="3" type="ORF">I553_9742</name>
</gene>
<comment type="caution">
    <text evidence="3">The sequence shown here is derived from an EMBL/GenBank/DDBJ whole genome shotgun (WGS) entry which is preliminary data.</text>
</comment>
<feature type="region of interest" description="Disordered" evidence="1">
    <location>
        <begin position="1"/>
        <end position="20"/>
    </location>
</feature>
<evidence type="ECO:0000259" key="2">
    <source>
        <dbReference type="Pfam" id="PF26382"/>
    </source>
</evidence>
<reference evidence="3" key="1">
    <citation type="submission" date="2014-01" db="EMBL/GenBank/DDBJ databases">
        <authorList>
            <person name="Brown-Elliot B."/>
            <person name="Wallace R."/>
            <person name="Lenaerts A."/>
            <person name="Ordway D."/>
            <person name="DeGroote M.A."/>
            <person name="Parker T."/>
            <person name="Sizemore C."/>
            <person name="Tallon L.J."/>
            <person name="Sadzewicz L.K."/>
            <person name="Sengamalay N."/>
            <person name="Fraser C.M."/>
            <person name="Hine E."/>
            <person name="Shefchek K.A."/>
            <person name="Das S.P."/>
            <person name="Tettelin H."/>
        </authorList>
    </citation>
    <scope>NUCLEOTIDE SEQUENCE [LARGE SCALE GENOMIC DNA]</scope>
    <source>
        <strain evidence="3">4042</strain>
    </source>
</reference>
<evidence type="ECO:0000313" key="3">
    <source>
        <dbReference type="EMBL" id="EUA08686.1"/>
    </source>
</evidence>
<feature type="domain" description="ATPase PglY C-terminal" evidence="2">
    <location>
        <begin position="45"/>
        <end position="223"/>
    </location>
</feature>
<accession>X7YPH1</accession>
<dbReference type="EMBL" id="JAOB01000090">
    <property type="protein sequence ID" value="EUA08686.1"/>
    <property type="molecule type" value="Genomic_DNA"/>
</dbReference>
<protein>
    <submittedName>
        <fullName evidence="3">Putative phage resistance domain protein</fullName>
    </submittedName>
</protein>
<dbReference type="AlphaFoldDB" id="X7YPH1"/>
<dbReference type="Pfam" id="PF26382">
    <property type="entry name" value="BREX_PglY_6th"/>
    <property type="match status" value="1"/>
</dbReference>
<sequence length="267" mass="28207">MGAAAQAGLVRGGQRDHPATLGPVAASIELRAEELPAQQAWDDARANASKLFGYTMPRTYLTGANVAEFAAQVRAKASEAVTELGHLIDQLQPAHSRLGSTPGADDRLTVAVALRGFVENLSTTTGNVAVIDAMAAVTLPVAIETAGQIRNDAARDARALRNFKWPLLQTLRAGADRAGEAGDSARAIQRSLQNAIAVPGRSLSDELASGEDRLVAWVVDDQPKPPAGEESGELTVSSPQELSSLQSQLAQALSKHGKTIHVRWWVE</sequence>
<dbReference type="InterPro" id="IPR058747">
    <property type="entry name" value="PglY_C"/>
</dbReference>
<name>X7YPH1_MYCXE</name>